<comment type="caution">
    <text evidence="1">The sequence shown here is derived from an EMBL/GenBank/DDBJ whole genome shotgun (WGS) entry which is preliminary data.</text>
</comment>
<reference evidence="1" key="1">
    <citation type="submission" date="2021-02" db="EMBL/GenBank/DDBJ databases">
        <authorList>
            <person name="Nowell W R."/>
        </authorList>
    </citation>
    <scope>NUCLEOTIDE SEQUENCE</scope>
</reference>
<dbReference type="AlphaFoldDB" id="A0A813ZE98"/>
<proteinExistence type="predicted"/>
<dbReference type="EMBL" id="CAJNOJ010000032">
    <property type="protein sequence ID" value="CAF0897417.1"/>
    <property type="molecule type" value="Genomic_DNA"/>
</dbReference>
<organism evidence="1 2">
    <name type="scientific">Adineta ricciae</name>
    <name type="common">Rotifer</name>
    <dbReference type="NCBI Taxonomy" id="249248"/>
    <lineage>
        <taxon>Eukaryota</taxon>
        <taxon>Metazoa</taxon>
        <taxon>Spiralia</taxon>
        <taxon>Gnathifera</taxon>
        <taxon>Rotifera</taxon>
        <taxon>Eurotatoria</taxon>
        <taxon>Bdelloidea</taxon>
        <taxon>Adinetida</taxon>
        <taxon>Adinetidae</taxon>
        <taxon>Adineta</taxon>
    </lineage>
</organism>
<evidence type="ECO:0000313" key="2">
    <source>
        <dbReference type="Proteomes" id="UP000663852"/>
    </source>
</evidence>
<evidence type="ECO:0000313" key="1">
    <source>
        <dbReference type="EMBL" id="CAF0897417.1"/>
    </source>
</evidence>
<dbReference type="Proteomes" id="UP000663852">
    <property type="component" value="Unassembled WGS sequence"/>
</dbReference>
<gene>
    <name evidence="1" type="ORF">EDS130_LOCUS9604</name>
</gene>
<sequence length="104" mass="11956">MTRIICNNTNNSCSGSPLAAASCACSRAKNLSVYFNLQYSNFKQGSIVTKMYYHLGNIVCISRTRRIERHTRQVLREYINTPTIYNQHIQISKLEKFLENNSTC</sequence>
<name>A0A813ZE98_ADIRI</name>
<accession>A0A813ZE98</accession>
<dbReference type="PROSITE" id="PS51257">
    <property type="entry name" value="PROKAR_LIPOPROTEIN"/>
    <property type="match status" value="1"/>
</dbReference>
<protein>
    <submittedName>
        <fullName evidence="1">Uncharacterized protein</fullName>
    </submittedName>
</protein>